<dbReference type="Gene3D" id="1.10.10.200">
    <property type="match status" value="1"/>
</dbReference>
<feature type="domain" description="TACO1/YebC-like N-terminal" evidence="4">
    <location>
        <begin position="60"/>
        <end position="127"/>
    </location>
</feature>
<name>K8EGX5_9CHLO</name>
<feature type="compositionally biased region" description="Low complexity" evidence="2">
    <location>
        <begin position="1"/>
        <end position="39"/>
    </location>
</feature>
<comment type="similarity">
    <text evidence="1">Belongs to the TACO1 family.</text>
</comment>
<dbReference type="eggNOG" id="KOG2972">
    <property type="taxonomic scope" value="Eukaryota"/>
</dbReference>
<gene>
    <name evidence="5" type="ORF">Bathy06g00930</name>
</gene>
<dbReference type="GO" id="GO:0009507">
    <property type="term" value="C:chloroplast"/>
    <property type="evidence" value="ECO:0007669"/>
    <property type="project" value="TreeGrafter"/>
</dbReference>
<feature type="region of interest" description="Disordered" evidence="2">
    <location>
        <begin position="1"/>
        <end position="53"/>
    </location>
</feature>
<evidence type="ECO:0000256" key="2">
    <source>
        <dbReference type="SAM" id="MobiDB-lite"/>
    </source>
</evidence>
<dbReference type="InterPro" id="IPR017856">
    <property type="entry name" value="Integrase-like_N"/>
</dbReference>
<dbReference type="InterPro" id="IPR002876">
    <property type="entry name" value="Transcrip_reg_TACO1-like"/>
</dbReference>
<dbReference type="Pfam" id="PF20772">
    <property type="entry name" value="TACO1_YebC_N"/>
    <property type="match status" value="1"/>
</dbReference>
<dbReference type="SUPFAM" id="SSF75625">
    <property type="entry name" value="YebC-like"/>
    <property type="match status" value="1"/>
</dbReference>
<dbReference type="PANTHER" id="PTHR12532:SF0">
    <property type="entry name" value="TRANSLATIONAL ACTIVATOR OF CYTOCHROME C OXIDASE 1"/>
    <property type="match status" value="1"/>
</dbReference>
<evidence type="ECO:0000313" key="5">
    <source>
        <dbReference type="EMBL" id="CCO17254.1"/>
    </source>
</evidence>
<reference evidence="5 6" key="1">
    <citation type="submission" date="2011-10" db="EMBL/GenBank/DDBJ databases">
        <authorList>
            <person name="Genoscope - CEA"/>
        </authorList>
    </citation>
    <scope>NUCLEOTIDE SEQUENCE [LARGE SCALE GENOMIC DNA]</scope>
    <source>
        <strain evidence="5 6">RCC 1105</strain>
    </source>
</reference>
<dbReference type="EMBL" id="FO082273">
    <property type="protein sequence ID" value="CCO17254.1"/>
    <property type="molecule type" value="Genomic_DNA"/>
</dbReference>
<dbReference type="PANTHER" id="PTHR12532">
    <property type="entry name" value="TRANSLATIONAL ACTIVATOR OF CYTOCHROME C OXIDASE 1"/>
    <property type="match status" value="1"/>
</dbReference>
<dbReference type="Proteomes" id="UP000198341">
    <property type="component" value="Chromosome 6"/>
</dbReference>
<dbReference type="KEGG" id="bpg:Bathy06g00930"/>
<dbReference type="InterPro" id="IPR029072">
    <property type="entry name" value="YebC-like"/>
</dbReference>
<dbReference type="AlphaFoldDB" id="K8EGX5"/>
<dbReference type="InterPro" id="IPR048300">
    <property type="entry name" value="TACO1_YebC-like_2nd/3rd_dom"/>
</dbReference>
<dbReference type="GeneID" id="19015073"/>
<evidence type="ECO:0000313" key="6">
    <source>
        <dbReference type="Proteomes" id="UP000198341"/>
    </source>
</evidence>
<evidence type="ECO:0008006" key="7">
    <source>
        <dbReference type="Google" id="ProtNLM"/>
    </source>
</evidence>
<feature type="domain" description="TACO1/YebC-like second and third" evidence="3">
    <location>
        <begin position="136"/>
        <end position="293"/>
    </location>
</feature>
<sequence>MSATCLTALPTTPSATSSSTLSMKRSSTMTTTTRTMTRTQQQNNRAGNTPKRDTRVYMGRKAAKVAQTKNKNDAIRTKLYGKFGKEIARAAKEGGTGTDNVRLQGILKDAKRMSVPADLIERNLKKAGEAKGGDFMELTYECYGHGGVGIVMEVLSDNVNRCAGDIPAAVKKGGGKMAESGSVLFNFERKGLVYLKSGDEDAIFEAAIEAGADDVKENDEFSEDGYVVIAEYQSFASVRDSLIDGGFDVDAENSGLKLLPLANVEVSEEDAEANEVLLDKILEIEDVDAVFTQMDSIL</sequence>
<accession>K8EGX5</accession>
<evidence type="ECO:0000256" key="1">
    <source>
        <dbReference type="ARBA" id="ARBA00008724"/>
    </source>
</evidence>
<dbReference type="RefSeq" id="XP_007512654.1">
    <property type="nucleotide sequence ID" value="XM_007512592.1"/>
</dbReference>
<evidence type="ECO:0000259" key="4">
    <source>
        <dbReference type="Pfam" id="PF20772"/>
    </source>
</evidence>
<dbReference type="STRING" id="41875.K8EGX5"/>
<dbReference type="HAMAP" id="MF_00693">
    <property type="entry name" value="Transcrip_reg_TACO1"/>
    <property type="match status" value="1"/>
</dbReference>
<keyword evidence="6" id="KW-1185">Reference proteome</keyword>
<dbReference type="Gene3D" id="3.30.70.980">
    <property type="match status" value="2"/>
</dbReference>
<proteinExistence type="inferred from homology"/>
<organism evidence="5 6">
    <name type="scientific">Bathycoccus prasinos</name>
    <dbReference type="NCBI Taxonomy" id="41875"/>
    <lineage>
        <taxon>Eukaryota</taxon>
        <taxon>Viridiplantae</taxon>
        <taxon>Chlorophyta</taxon>
        <taxon>Mamiellophyceae</taxon>
        <taxon>Mamiellales</taxon>
        <taxon>Bathycoccaceae</taxon>
        <taxon>Bathycoccus</taxon>
    </lineage>
</organism>
<dbReference type="OrthoDB" id="2017544at2759"/>
<protein>
    <recommendedName>
        <fullName evidence="7">Transcriptional regulatory protein</fullName>
    </recommendedName>
</protein>
<dbReference type="InterPro" id="IPR049083">
    <property type="entry name" value="TACO1_YebC_N"/>
</dbReference>
<dbReference type="Pfam" id="PF01709">
    <property type="entry name" value="Transcrip_reg"/>
    <property type="match status" value="1"/>
</dbReference>
<dbReference type="InterPro" id="IPR026564">
    <property type="entry name" value="Transcrip_reg_TACO1-like_dom3"/>
</dbReference>
<evidence type="ECO:0000259" key="3">
    <source>
        <dbReference type="Pfam" id="PF01709"/>
    </source>
</evidence>